<keyword evidence="2" id="KW-0496">Mitochondrion</keyword>
<gene>
    <name evidence="2" type="primary">orf329</name>
</gene>
<dbReference type="EMBL" id="MT176429">
    <property type="protein sequence ID" value="QKS32152.1"/>
    <property type="molecule type" value="Genomic_DNA"/>
</dbReference>
<reference evidence="2" key="1">
    <citation type="journal article" name="Front. Microbiol.">
        <title>The First Mitochondrial Genome for Geastrales (Sphaerobolus stellatus) Reveals Intron Dynamics and Large-Scale Gene Rearrangements of Basidiomycota.</title>
        <authorList>
            <person name="Ye J."/>
            <person name="Cheng J."/>
            <person name="Ren Y."/>
            <person name="Liao W."/>
            <person name="Li Q."/>
        </authorList>
    </citation>
    <scope>NUCLEOTIDE SEQUENCE</scope>
</reference>
<evidence type="ECO:0000313" key="2">
    <source>
        <dbReference type="EMBL" id="QKS32152.1"/>
    </source>
</evidence>
<dbReference type="InterPro" id="IPR010896">
    <property type="entry name" value="NUMOD1"/>
</dbReference>
<organism evidence="2">
    <name type="scientific">Sphaerobolus stellatus</name>
    <dbReference type="NCBI Taxonomy" id="68786"/>
    <lineage>
        <taxon>Eukaryota</taxon>
        <taxon>Fungi</taxon>
        <taxon>Dikarya</taxon>
        <taxon>Basidiomycota</taxon>
        <taxon>Agaricomycotina</taxon>
        <taxon>Agaricomycetes</taxon>
        <taxon>Phallomycetidae</taxon>
        <taxon>Geastrales</taxon>
        <taxon>Sphaerobolaceae</taxon>
        <taxon>Sphaerobolus</taxon>
    </lineage>
</organism>
<dbReference type="Pfam" id="PF07453">
    <property type="entry name" value="NUMOD1"/>
    <property type="match status" value="2"/>
</dbReference>
<protein>
    <submittedName>
        <fullName evidence="2">GIY-YIG endonuclease</fullName>
    </submittedName>
</protein>
<feature type="domain" description="Nuclease-associated modular DNA-binding 1" evidence="1">
    <location>
        <begin position="278"/>
        <end position="310"/>
    </location>
</feature>
<evidence type="ECO:0000259" key="1">
    <source>
        <dbReference type="Pfam" id="PF07453"/>
    </source>
</evidence>
<accession>A0A7D4ZE72</accession>
<dbReference type="GO" id="GO:0004519">
    <property type="term" value="F:endonuclease activity"/>
    <property type="evidence" value="ECO:0007669"/>
    <property type="project" value="UniProtKB-KW"/>
</dbReference>
<keyword evidence="2" id="KW-0378">Hydrolase</keyword>
<keyword evidence="2" id="KW-0540">Nuclease</keyword>
<name>A0A7D4ZE72_9AGAM</name>
<geneLocation type="mitochondrion" evidence="2"/>
<dbReference type="SMART" id="SM00497">
    <property type="entry name" value="IENR1"/>
    <property type="match status" value="3"/>
</dbReference>
<sequence length="329" mass="37415">MQFISLYECAIKEQSFLIKYRPSLNSRLFATTSTRLTYLEDPNALSPRFSSEKVSHLNNENLTISTSKNSLSINDSLDLTKVSTEEEISVIPEAINKKDVSHWLIVPNKPVQIYNVKGVNIGSFLTYREAGRELGVSHTLISRYGKSTDAFYSPALGIFVSVSIDTVEKIGRVTHPYPNIYPTLELKLNLPKGKICAVSSDLSNIVNTFKSFKEAAQYFELPDYRKIRRYFGTKKLIKTTKGDFYFTGEPEIIKFYQENKAIPNKTILAYDLSKGCEDLNDSNSKKYNFVSINQAENLLKIHHTTIIRHLDKGTIYNGQDGRKFKFMLG</sequence>
<dbReference type="AlphaFoldDB" id="A0A7D4ZE72"/>
<proteinExistence type="predicted"/>
<feature type="domain" description="Nuclease-associated modular DNA-binding 1" evidence="1">
    <location>
        <begin position="109"/>
        <end position="144"/>
    </location>
</feature>
<keyword evidence="2" id="KW-0255">Endonuclease</keyword>
<dbReference type="InterPro" id="IPR003647">
    <property type="entry name" value="Intron_nuc_1_rpt"/>
</dbReference>